<evidence type="ECO:0000313" key="2">
    <source>
        <dbReference type="Proteomes" id="UP000821865"/>
    </source>
</evidence>
<dbReference type="Proteomes" id="UP000821865">
    <property type="component" value="Chromosome 7"/>
</dbReference>
<accession>A0ACB8CI46</accession>
<gene>
    <name evidence="1" type="ORF">HPB49_023336</name>
</gene>
<reference evidence="1" key="1">
    <citation type="submission" date="2020-05" db="EMBL/GenBank/DDBJ databases">
        <title>Large-scale comparative analyses of tick genomes elucidate their genetic diversity and vector capacities.</title>
        <authorList>
            <person name="Jia N."/>
            <person name="Wang J."/>
            <person name="Shi W."/>
            <person name="Du L."/>
            <person name="Sun Y."/>
            <person name="Zhan W."/>
            <person name="Jiang J."/>
            <person name="Wang Q."/>
            <person name="Zhang B."/>
            <person name="Ji P."/>
            <person name="Sakyi L.B."/>
            <person name="Cui X."/>
            <person name="Yuan T."/>
            <person name="Jiang B."/>
            <person name="Yang W."/>
            <person name="Lam T.T.-Y."/>
            <person name="Chang Q."/>
            <person name="Ding S."/>
            <person name="Wang X."/>
            <person name="Zhu J."/>
            <person name="Ruan X."/>
            <person name="Zhao L."/>
            <person name="Wei J."/>
            <person name="Que T."/>
            <person name="Du C."/>
            <person name="Cheng J."/>
            <person name="Dai P."/>
            <person name="Han X."/>
            <person name="Huang E."/>
            <person name="Gao Y."/>
            <person name="Liu J."/>
            <person name="Shao H."/>
            <person name="Ye R."/>
            <person name="Li L."/>
            <person name="Wei W."/>
            <person name="Wang X."/>
            <person name="Wang C."/>
            <person name="Yang T."/>
            <person name="Huo Q."/>
            <person name="Li W."/>
            <person name="Guo W."/>
            <person name="Chen H."/>
            <person name="Zhou L."/>
            <person name="Ni X."/>
            <person name="Tian J."/>
            <person name="Zhou Y."/>
            <person name="Sheng Y."/>
            <person name="Liu T."/>
            <person name="Pan Y."/>
            <person name="Xia L."/>
            <person name="Li J."/>
            <person name="Zhao F."/>
            <person name="Cao W."/>
        </authorList>
    </citation>
    <scope>NUCLEOTIDE SEQUENCE</scope>
    <source>
        <strain evidence="1">Dsil-2018</strain>
    </source>
</reference>
<protein>
    <submittedName>
        <fullName evidence="1">Uncharacterized protein</fullName>
    </submittedName>
</protein>
<proteinExistence type="predicted"/>
<name>A0ACB8CI46_DERSI</name>
<sequence>MASCRGYCLLIFLVTPLLGSSQLQLNAGCKVETLHACGEDYIPFTKGPHLHESGKELEDGCKRDKVQILCALNFINDCTEGLSRATALVAVKALEENIEAICNVGSDPYKKYQRDIKCLNAHGEKIHKCIKGFHNFLERVIVKGPAEEVIHYTCCSYQDTLDCIGDALASCETVGSKDFMIGVIEQMFGETLNLVCGRFTKGSEGCRTLPQLPELGAKDRRIDNLVEVLLEAAGSLGRKS</sequence>
<dbReference type="EMBL" id="CM023476">
    <property type="protein sequence ID" value="KAH7942356.1"/>
    <property type="molecule type" value="Genomic_DNA"/>
</dbReference>
<organism evidence="1 2">
    <name type="scientific">Dermacentor silvarum</name>
    <name type="common">Tick</name>
    <dbReference type="NCBI Taxonomy" id="543639"/>
    <lineage>
        <taxon>Eukaryota</taxon>
        <taxon>Metazoa</taxon>
        <taxon>Ecdysozoa</taxon>
        <taxon>Arthropoda</taxon>
        <taxon>Chelicerata</taxon>
        <taxon>Arachnida</taxon>
        <taxon>Acari</taxon>
        <taxon>Parasitiformes</taxon>
        <taxon>Ixodida</taxon>
        <taxon>Ixodoidea</taxon>
        <taxon>Ixodidae</taxon>
        <taxon>Rhipicephalinae</taxon>
        <taxon>Dermacentor</taxon>
    </lineage>
</organism>
<comment type="caution">
    <text evidence="1">The sequence shown here is derived from an EMBL/GenBank/DDBJ whole genome shotgun (WGS) entry which is preliminary data.</text>
</comment>
<evidence type="ECO:0000313" key="1">
    <source>
        <dbReference type="EMBL" id="KAH7942356.1"/>
    </source>
</evidence>
<keyword evidence="2" id="KW-1185">Reference proteome</keyword>